<keyword evidence="4 17" id="KW-0812">Transmembrane</keyword>
<evidence type="ECO:0000256" key="17">
    <source>
        <dbReference type="SAM" id="Phobius"/>
    </source>
</evidence>
<evidence type="ECO:0000256" key="13">
    <source>
        <dbReference type="ARBA" id="ARBA00023224"/>
    </source>
</evidence>
<evidence type="ECO:0000256" key="3">
    <source>
        <dbReference type="ARBA" id="ARBA00022475"/>
    </source>
</evidence>
<evidence type="ECO:0000256" key="9">
    <source>
        <dbReference type="ARBA" id="ARBA00023136"/>
    </source>
</evidence>
<dbReference type="GO" id="GO:0043005">
    <property type="term" value="C:neuron projection"/>
    <property type="evidence" value="ECO:0007669"/>
    <property type="project" value="UniProtKB-SubCell"/>
</dbReference>
<dbReference type="GO" id="GO:0045211">
    <property type="term" value="C:postsynaptic membrane"/>
    <property type="evidence" value="ECO:0007669"/>
    <property type="project" value="UniProtKB-SubCell"/>
</dbReference>
<comment type="subcellular location">
    <subcellularLocation>
        <location evidence="1">Cell projection</location>
        <location evidence="1">Neuron projection</location>
    </subcellularLocation>
    <subcellularLocation>
        <location evidence="16">Postsynaptic cell membrane</location>
        <topology evidence="16">Multi-pass membrane protein</topology>
    </subcellularLocation>
</comment>
<evidence type="ECO:0000256" key="4">
    <source>
        <dbReference type="ARBA" id="ARBA00022692"/>
    </source>
</evidence>
<keyword evidence="8" id="KW-0297">G-protein coupled receptor</keyword>
<dbReference type="InterPro" id="IPR043458">
    <property type="entry name" value="GPR158/179"/>
</dbReference>
<accession>A0A8W8KQI9</accession>
<keyword evidence="7" id="KW-0770">Synapse</keyword>
<feature type="transmembrane region" description="Helical" evidence="17">
    <location>
        <begin position="394"/>
        <end position="414"/>
    </location>
</feature>
<evidence type="ECO:0000256" key="10">
    <source>
        <dbReference type="ARBA" id="ARBA00023157"/>
    </source>
</evidence>
<protein>
    <recommendedName>
        <fullName evidence="18">G-protein coupled receptors family 3 profile domain-containing protein</fullName>
    </recommendedName>
</protein>
<keyword evidence="10" id="KW-1015">Disulfide bond</keyword>
<dbReference type="CDD" id="cd15293">
    <property type="entry name" value="7tmC_GPR158-like"/>
    <property type="match status" value="1"/>
</dbReference>
<feature type="transmembrane region" description="Helical" evidence="17">
    <location>
        <begin position="498"/>
        <end position="516"/>
    </location>
</feature>
<dbReference type="GO" id="GO:0004930">
    <property type="term" value="F:G protein-coupled receptor activity"/>
    <property type="evidence" value="ECO:0007669"/>
    <property type="project" value="UniProtKB-KW"/>
</dbReference>
<evidence type="ECO:0000256" key="6">
    <source>
        <dbReference type="ARBA" id="ARBA00022989"/>
    </source>
</evidence>
<evidence type="ECO:0000256" key="5">
    <source>
        <dbReference type="ARBA" id="ARBA00022729"/>
    </source>
</evidence>
<name>A0A8W8KQI9_MAGGI</name>
<dbReference type="InterPro" id="IPR009030">
    <property type="entry name" value="Growth_fac_rcpt_cys_sf"/>
</dbReference>
<evidence type="ECO:0000256" key="15">
    <source>
        <dbReference type="ARBA" id="ARBA00023273"/>
    </source>
</evidence>
<feature type="transmembrane region" description="Helical" evidence="17">
    <location>
        <begin position="459"/>
        <end position="477"/>
    </location>
</feature>
<keyword evidence="6 17" id="KW-1133">Transmembrane helix</keyword>
<dbReference type="Gene3D" id="3.30.450.20">
    <property type="entry name" value="PAS domain"/>
    <property type="match status" value="1"/>
</dbReference>
<dbReference type="InterPro" id="IPR054714">
    <property type="entry name" value="GPR158_179_extracellular"/>
</dbReference>
<dbReference type="InterPro" id="IPR017978">
    <property type="entry name" value="GPCR_3_C"/>
</dbReference>
<proteinExistence type="inferred from homology"/>
<dbReference type="PANTHER" id="PTHR32546:SF26">
    <property type="entry name" value="SMOG, ISOFORM D"/>
    <property type="match status" value="1"/>
</dbReference>
<dbReference type="SUPFAM" id="SSF57184">
    <property type="entry name" value="Growth factor receptor domain"/>
    <property type="match status" value="1"/>
</dbReference>
<dbReference type="OrthoDB" id="5823771at2759"/>
<evidence type="ECO:0000256" key="11">
    <source>
        <dbReference type="ARBA" id="ARBA00023170"/>
    </source>
</evidence>
<keyword evidence="11" id="KW-0675">Receptor</keyword>
<evidence type="ECO:0000256" key="2">
    <source>
        <dbReference type="ARBA" id="ARBA00007242"/>
    </source>
</evidence>
<dbReference type="Pfam" id="PF22572">
    <property type="entry name" value="GPR158_179_EC"/>
    <property type="match status" value="1"/>
</dbReference>
<dbReference type="PANTHER" id="PTHR32546">
    <property type="entry name" value="G-PROTEIN COUPLED RECEPTOR 158-RELATED"/>
    <property type="match status" value="1"/>
</dbReference>
<keyword evidence="20" id="KW-1185">Reference proteome</keyword>
<dbReference type="Proteomes" id="UP000005408">
    <property type="component" value="Unassembled WGS sequence"/>
</dbReference>
<organism evidence="19 20">
    <name type="scientific">Magallana gigas</name>
    <name type="common">Pacific oyster</name>
    <name type="synonym">Crassostrea gigas</name>
    <dbReference type="NCBI Taxonomy" id="29159"/>
    <lineage>
        <taxon>Eukaryota</taxon>
        <taxon>Metazoa</taxon>
        <taxon>Spiralia</taxon>
        <taxon>Lophotrochozoa</taxon>
        <taxon>Mollusca</taxon>
        <taxon>Bivalvia</taxon>
        <taxon>Autobranchia</taxon>
        <taxon>Pteriomorphia</taxon>
        <taxon>Ostreida</taxon>
        <taxon>Ostreoidea</taxon>
        <taxon>Ostreidae</taxon>
        <taxon>Magallana</taxon>
    </lineage>
</organism>
<feature type="transmembrane region" description="Helical" evidence="17">
    <location>
        <begin position="426"/>
        <end position="447"/>
    </location>
</feature>
<keyword evidence="13" id="KW-0807">Transducer</keyword>
<evidence type="ECO:0000256" key="12">
    <source>
        <dbReference type="ARBA" id="ARBA00023180"/>
    </source>
</evidence>
<dbReference type="AlphaFoldDB" id="A0A8W8KQI9"/>
<keyword evidence="14" id="KW-0628">Postsynaptic cell membrane</keyword>
<dbReference type="CDD" id="cd12913">
    <property type="entry name" value="PDC1_MCP_like"/>
    <property type="match status" value="1"/>
</dbReference>
<feature type="transmembrane region" description="Helical" evidence="17">
    <location>
        <begin position="582"/>
        <end position="602"/>
    </location>
</feature>
<sequence>MDLCGFVWKNIYYVPLLVELMLFNVLHLTGGETQSRDSRKNPVYVPFTGKSNSSEDGQVPFSPISIQSSLALHYIDSVIKNPSKNCLYNRSAVTLDSYKLNIVNSSFCKLYKSHAKQVVWIARALTGLLKDHKTIKVANQINFHKKILYELLKSTFFDNTQIAGSGIAFDNDTFLYMAKSDSDNPTGFQNLSNKYNFTDAGFYSIPAKRNYTEVWNQRNESFDNMNIPPLDVQDGYWTDPYFDCMNLEKWIITYSVPFFHRPREKAVFSGVIMIDIDINQSDVNQCASDQQLFSESNKCLPETTQCVHIPGGGLRAGSYKCVCQKGFYFPDKNSTTKSFPGSELEQAFLNFWNNKTNFSNVEYQCLPCPRGCENCVDDTRCMAEYNVLLRGIPLGIQSFCITVTIVIGIVVLRLRKSKVMVASMWILLEMVLIGAVLLYATIIIQYFEPTTTICIMIPWFREMGFAVVYGSLVLKVYRLLSEFQSRKAHRVHVRDKDLLKYLCCVIIVVLGYMSAWTTVTYDHIDNGEVILEYGFTKDKLKYVVCKSGWWEYVVEIAELLFLLFGIYLCYRVRSAPSDFAEGTYITAAICYEAVISIVFYVLRHVYWTDLHPDYLFLMSFVRCQLTVTITLLLVFGPKLLYAHRPPDDHHPRNRAYSSSDVQENMSPESMKLNVGISSNGDVDVAEISLADMDPEDIRAELKRLYTQLQVYKTRIMRKDNPHISKRRGGRKQTHRRFSIQPFHLKSRHERNCPVEHEHEISKTPEESTNSAEMSIFEPGIKEENLEKEKENKKEHCTVTFKMR</sequence>
<keyword evidence="3" id="KW-1003">Cell membrane</keyword>
<keyword evidence="9 17" id="KW-0472">Membrane</keyword>
<feature type="transmembrane region" description="Helical" evidence="17">
    <location>
        <begin position="549"/>
        <end position="570"/>
    </location>
</feature>
<dbReference type="PROSITE" id="PS50259">
    <property type="entry name" value="G_PROTEIN_RECEP_F3_4"/>
    <property type="match status" value="1"/>
</dbReference>
<dbReference type="Pfam" id="PF00003">
    <property type="entry name" value="7tm_3"/>
    <property type="match status" value="1"/>
</dbReference>
<keyword evidence="15" id="KW-0966">Cell projection</keyword>
<comment type="similarity">
    <text evidence="2">Belongs to the G-protein coupled receptor 3 family.</text>
</comment>
<dbReference type="EnsemblMetazoa" id="G24869.1">
    <property type="protein sequence ID" value="G24869.1:cds"/>
    <property type="gene ID" value="G24869"/>
</dbReference>
<reference evidence="19" key="1">
    <citation type="submission" date="2022-08" db="UniProtKB">
        <authorList>
            <consortium name="EnsemblMetazoa"/>
        </authorList>
    </citation>
    <scope>IDENTIFICATION</scope>
    <source>
        <strain evidence="19">05x7-T-G4-1.051#20</strain>
    </source>
</reference>
<feature type="transmembrane region" description="Helical" evidence="17">
    <location>
        <begin position="614"/>
        <end position="635"/>
    </location>
</feature>
<evidence type="ECO:0000313" key="20">
    <source>
        <dbReference type="Proteomes" id="UP000005408"/>
    </source>
</evidence>
<feature type="domain" description="G-protein coupled receptors family 3 profile" evidence="18">
    <location>
        <begin position="389"/>
        <end position="658"/>
    </location>
</feature>
<keyword evidence="5" id="KW-0732">Signal</keyword>
<evidence type="ECO:0000256" key="16">
    <source>
        <dbReference type="ARBA" id="ARBA00034104"/>
    </source>
</evidence>
<keyword evidence="12" id="KW-0325">Glycoprotein</keyword>
<evidence type="ECO:0000256" key="7">
    <source>
        <dbReference type="ARBA" id="ARBA00023018"/>
    </source>
</evidence>
<evidence type="ECO:0000313" key="19">
    <source>
        <dbReference type="EnsemblMetazoa" id="G24869.1:cds"/>
    </source>
</evidence>
<evidence type="ECO:0000256" key="14">
    <source>
        <dbReference type="ARBA" id="ARBA00023257"/>
    </source>
</evidence>
<evidence type="ECO:0000256" key="8">
    <source>
        <dbReference type="ARBA" id="ARBA00023040"/>
    </source>
</evidence>
<dbReference type="OMA" id="GIYLCYR"/>
<evidence type="ECO:0000256" key="1">
    <source>
        <dbReference type="ARBA" id="ARBA00004487"/>
    </source>
</evidence>
<evidence type="ECO:0000259" key="18">
    <source>
        <dbReference type="PROSITE" id="PS50259"/>
    </source>
</evidence>